<gene>
    <name evidence="2" type="ORF">KL86DYS2_10728</name>
</gene>
<proteinExistence type="predicted"/>
<feature type="transmembrane region" description="Helical" evidence="1">
    <location>
        <begin position="105"/>
        <end position="122"/>
    </location>
</feature>
<evidence type="ECO:0008006" key="3">
    <source>
        <dbReference type="Google" id="ProtNLM"/>
    </source>
</evidence>
<dbReference type="EMBL" id="FLUL01000001">
    <property type="protein sequence ID" value="SBV94437.1"/>
    <property type="molecule type" value="Genomic_DNA"/>
</dbReference>
<protein>
    <recommendedName>
        <fullName evidence="3">Yip1 domain-containing protein</fullName>
    </recommendedName>
</protein>
<keyword evidence="1" id="KW-0472">Membrane</keyword>
<organism evidence="2">
    <name type="scientific">uncultured Dysgonomonas sp</name>
    <dbReference type="NCBI Taxonomy" id="206096"/>
    <lineage>
        <taxon>Bacteria</taxon>
        <taxon>Pseudomonadati</taxon>
        <taxon>Bacteroidota</taxon>
        <taxon>Bacteroidia</taxon>
        <taxon>Bacteroidales</taxon>
        <taxon>Dysgonomonadaceae</taxon>
        <taxon>Dysgonomonas</taxon>
        <taxon>environmental samples</taxon>
    </lineage>
</organism>
<feature type="transmembrane region" description="Helical" evidence="1">
    <location>
        <begin position="177"/>
        <end position="205"/>
    </location>
</feature>
<reference evidence="2" key="1">
    <citation type="submission" date="2016-04" db="EMBL/GenBank/DDBJ databases">
        <authorList>
            <person name="Evans L.H."/>
            <person name="Alamgir A."/>
            <person name="Owens N."/>
            <person name="Weber N.D."/>
            <person name="Virtaneva K."/>
            <person name="Barbian K."/>
            <person name="Babar A."/>
            <person name="Rosenke K."/>
        </authorList>
    </citation>
    <scope>NUCLEOTIDE SEQUENCE</scope>
    <source>
        <strain evidence="2">86-2</strain>
    </source>
</reference>
<dbReference type="RefSeq" id="WP_296947233.1">
    <property type="nucleotide sequence ID" value="NZ_LT599021.1"/>
</dbReference>
<feature type="transmembrane region" description="Helical" evidence="1">
    <location>
        <begin position="142"/>
        <end position="165"/>
    </location>
</feature>
<keyword evidence="1" id="KW-1133">Transmembrane helix</keyword>
<dbReference type="AlphaFoldDB" id="A0A212J4T2"/>
<evidence type="ECO:0000313" key="2">
    <source>
        <dbReference type="EMBL" id="SBV94437.1"/>
    </source>
</evidence>
<name>A0A212J4T2_9BACT</name>
<keyword evidence="1" id="KW-0812">Transmembrane</keyword>
<evidence type="ECO:0000256" key="1">
    <source>
        <dbReference type="SAM" id="Phobius"/>
    </source>
</evidence>
<feature type="transmembrane region" description="Helical" evidence="1">
    <location>
        <begin position="21"/>
        <end position="42"/>
    </location>
</feature>
<sequence>MKSKFSVASWLFKPFQYIAGTKALILGLIVMLLLSVLGYLGNTHFNGVIGMQYAPPNQPQHYAVHIVYQIITLISMTVIFYIAARIVSKSSVRIIDIAGTMSLSQAPHILFGLVGLIPAVHLDFGNINAVNTNEIFSILKDNIGILVIASLLSVVILAWSIVLKYNAYSVSGNIKGVIGGISFTAALIISEILIKVLIFITIPYLH</sequence>
<accession>A0A212J4T2</accession>
<feature type="transmembrane region" description="Helical" evidence="1">
    <location>
        <begin position="62"/>
        <end position="84"/>
    </location>
</feature>